<evidence type="ECO:0000256" key="2">
    <source>
        <dbReference type="SAM" id="SignalP"/>
    </source>
</evidence>
<proteinExistence type="predicted"/>
<feature type="chain" id="PRO_5005251088" description="SbsA Ig-like domain-containing protein" evidence="2">
    <location>
        <begin position="27"/>
        <end position="428"/>
    </location>
</feature>
<dbReference type="EMBL" id="LDZY01000010">
    <property type="protein sequence ID" value="KLU65025.1"/>
    <property type="molecule type" value="Genomic_DNA"/>
</dbReference>
<dbReference type="RefSeq" id="WP_047810815.1">
    <property type="nucleotide sequence ID" value="NZ_LDZY01000010.1"/>
</dbReference>
<dbReference type="AlphaFoldDB" id="A0A0J1FNI7"/>
<dbReference type="InterPro" id="IPR008969">
    <property type="entry name" value="CarboxyPept-like_regulatory"/>
</dbReference>
<dbReference type="Pfam" id="PF13205">
    <property type="entry name" value="Big_5"/>
    <property type="match status" value="1"/>
</dbReference>
<dbReference type="InterPro" id="IPR014755">
    <property type="entry name" value="Cu-Rt/internalin_Ig-like"/>
</dbReference>
<comment type="caution">
    <text evidence="4">The sequence shown here is derived from an EMBL/GenBank/DDBJ whole genome shotgun (WGS) entry which is preliminary data.</text>
</comment>
<dbReference type="Gene3D" id="2.60.40.1220">
    <property type="match status" value="1"/>
</dbReference>
<dbReference type="SUPFAM" id="SSF49464">
    <property type="entry name" value="Carboxypeptidase regulatory domain-like"/>
    <property type="match status" value="1"/>
</dbReference>
<protein>
    <recommendedName>
        <fullName evidence="3">SbsA Ig-like domain-containing protein</fullName>
    </recommendedName>
</protein>
<evidence type="ECO:0000259" key="3">
    <source>
        <dbReference type="Pfam" id="PF13205"/>
    </source>
</evidence>
<keyword evidence="5" id="KW-1185">Reference proteome</keyword>
<dbReference type="STRING" id="476652.DEAC_c29920"/>
<gene>
    <name evidence="4" type="ORF">DEAC_c29920</name>
</gene>
<sequence>MNKRTWWIACFLTIVLLLQPASSVLAATSPASALGFKIWPTVTVNDVNKVWKISFNTPLLSSSVNSKTIYVTDSKQSKFATTVKLSDDALSAVVTPSGPYQSGDDYYLYITNGIMSMGGAPLGEQVVVPFTVDSLSGLSLEVDVTDDLKQIIPGYSLGALSLVDSEGNSLAPTFNDYSTGKFTFSIEQSGDYFIKYISLVNNMLTTETVKLSKITVPTNGSSSVKKVSLVIPTEEGINKGKSGSIGGSIVPDNLNLQSIRPAPVAVNISNSTTTWSTTTDSYGNFKVNLPTGTYTLVVDGKSSEYKKHSYKLTVSSGQMVTPLETVNVEDPINKLGLQLNSPLTDDGSGVLSGIDAATTVIAGSVNLDAVVNIYDTLPTTPKLLNSVKPDKNGNFSAKLSSLKGKKIEIQVIDSSGNTYTLDMNSVVS</sequence>
<name>A0A0J1FNI7_9FIRM</name>
<accession>A0A0J1FNI7</accession>
<reference evidence="4 5" key="1">
    <citation type="submission" date="2015-06" db="EMBL/GenBank/DDBJ databases">
        <title>Draft genome of the moderately acidophilic sulfate reducer Candidatus Desulfosporosinus acididurans strain M1.</title>
        <authorList>
            <person name="Poehlein A."/>
            <person name="Petzsch P."/>
            <person name="Johnson B.D."/>
            <person name="Schloemann M."/>
            <person name="Daniel R."/>
            <person name="Muehling M."/>
        </authorList>
    </citation>
    <scope>NUCLEOTIDE SEQUENCE [LARGE SCALE GENOMIC DNA]</scope>
    <source>
        <strain evidence="4 5">M1</strain>
    </source>
</reference>
<keyword evidence="1 2" id="KW-0732">Signal</keyword>
<dbReference type="Gene3D" id="2.60.40.1120">
    <property type="entry name" value="Carboxypeptidase-like, regulatory domain"/>
    <property type="match status" value="1"/>
</dbReference>
<feature type="signal peptide" evidence="2">
    <location>
        <begin position="1"/>
        <end position="26"/>
    </location>
</feature>
<evidence type="ECO:0000256" key="1">
    <source>
        <dbReference type="ARBA" id="ARBA00022729"/>
    </source>
</evidence>
<evidence type="ECO:0000313" key="5">
    <source>
        <dbReference type="Proteomes" id="UP000036356"/>
    </source>
</evidence>
<dbReference type="PATRIC" id="fig|476652.3.peg.3151"/>
<feature type="domain" description="SbsA Ig-like" evidence="3">
    <location>
        <begin position="46"/>
        <end position="131"/>
    </location>
</feature>
<dbReference type="InterPro" id="IPR032812">
    <property type="entry name" value="SbsA_Ig"/>
</dbReference>
<dbReference type="Proteomes" id="UP000036356">
    <property type="component" value="Unassembled WGS sequence"/>
</dbReference>
<evidence type="ECO:0000313" key="4">
    <source>
        <dbReference type="EMBL" id="KLU65025.1"/>
    </source>
</evidence>
<organism evidence="4 5">
    <name type="scientific">Desulfosporosinus acididurans</name>
    <dbReference type="NCBI Taxonomy" id="476652"/>
    <lineage>
        <taxon>Bacteria</taxon>
        <taxon>Bacillati</taxon>
        <taxon>Bacillota</taxon>
        <taxon>Clostridia</taxon>
        <taxon>Eubacteriales</taxon>
        <taxon>Desulfitobacteriaceae</taxon>
        <taxon>Desulfosporosinus</taxon>
    </lineage>
</organism>